<accession>A0A6L5QKY8</accession>
<evidence type="ECO:0000256" key="2">
    <source>
        <dbReference type="SAM" id="Phobius"/>
    </source>
</evidence>
<dbReference type="AlphaFoldDB" id="A0A6L5QKY8"/>
<name>A0A6L5QKY8_9BURK</name>
<evidence type="ECO:0000256" key="1">
    <source>
        <dbReference type="SAM" id="Coils"/>
    </source>
</evidence>
<keyword evidence="2" id="KW-0812">Transmembrane</keyword>
<comment type="caution">
    <text evidence="3">The sequence shown here is derived from an EMBL/GenBank/DDBJ whole genome shotgun (WGS) entry which is preliminary data.</text>
</comment>
<sequence length="78" mass="8739">MSEHIYLLTLLMPLGTIFLIFFLRSRTAIRKAQLAAEGNEAYRQLAERAVAAQEQNAAALADLKVRIVAIENILKQVE</sequence>
<keyword evidence="4" id="KW-1185">Reference proteome</keyword>
<reference evidence="3 4" key="1">
    <citation type="submission" date="2019-11" db="EMBL/GenBank/DDBJ databases">
        <title>Novel species isolated from a subtropical stream in China.</title>
        <authorList>
            <person name="Lu H."/>
        </authorList>
    </citation>
    <scope>NUCLEOTIDE SEQUENCE [LARGE SCALE GENOMIC DNA]</scope>
    <source>
        <strain evidence="3 4">FT25W</strain>
    </source>
</reference>
<dbReference type="Proteomes" id="UP000481037">
    <property type="component" value="Unassembled WGS sequence"/>
</dbReference>
<feature type="transmembrane region" description="Helical" evidence="2">
    <location>
        <begin position="6"/>
        <end position="23"/>
    </location>
</feature>
<keyword evidence="2" id="KW-0472">Membrane</keyword>
<organism evidence="3 4">
    <name type="scientific">Duganella alba</name>
    <dbReference type="NCBI Taxonomy" id="2666081"/>
    <lineage>
        <taxon>Bacteria</taxon>
        <taxon>Pseudomonadati</taxon>
        <taxon>Pseudomonadota</taxon>
        <taxon>Betaproteobacteria</taxon>
        <taxon>Burkholderiales</taxon>
        <taxon>Oxalobacteraceae</taxon>
        <taxon>Telluria group</taxon>
        <taxon>Duganella</taxon>
    </lineage>
</organism>
<dbReference type="RefSeq" id="WP_154367532.1">
    <property type="nucleotide sequence ID" value="NZ_WKJM01000014.1"/>
</dbReference>
<evidence type="ECO:0000313" key="3">
    <source>
        <dbReference type="EMBL" id="MRX09601.1"/>
    </source>
</evidence>
<keyword evidence="1" id="KW-0175">Coiled coil</keyword>
<keyword evidence="2" id="KW-1133">Transmembrane helix</keyword>
<dbReference type="EMBL" id="WKJM01000014">
    <property type="protein sequence ID" value="MRX09601.1"/>
    <property type="molecule type" value="Genomic_DNA"/>
</dbReference>
<feature type="coiled-coil region" evidence="1">
    <location>
        <begin position="35"/>
        <end position="62"/>
    </location>
</feature>
<proteinExistence type="predicted"/>
<gene>
    <name evidence="3" type="ORF">GJ697_17310</name>
</gene>
<evidence type="ECO:0000313" key="4">
    <source>
        <dbReference type="Proteomes" id="UP000481037"/>
    </source>
</evidence>
<protein>
    <submittedName>
        <fullName evidence="3">Uncharacterized protein</fullName>
    </submittedName>
</protein>